<reference evidence="2" key="1">
    <citation type="submission" date="2020-07" db="EMBL/GenBank/DDBJ databases">
        <title>Draft Genome Sequence of a Deep-Sea Yeast, Naganishia (Cryptococcus) liquefaciens strain N6.</title>
        <authorList>
            <person name="Han Y.W."/>
            <person name="Kajitani R."/>
            <person name="Morimoto H."/>
            <person name="Parhat M."/>
            <person name="Tsubouchi H."/>
            <person name="Bakenova O."/>
            <person name="Ogata M."/>
            <person name="Argunhan B."/>
            <person name="Aoki R."/>
            <person name="Kajiwara S."/>
            <person name="Itoh T."/>
            <person name="Iwasaki H."/>
        </authorList>
    </citation>
    <scope>NUCLEOTIDE SEQUENCE</scope>
    <source>
        <strain evidence="2">N6</strain>
    </source>
</reference>
<feature type="region of interest" description="Disordered" evidence="1">
    <location>
        <begin position="168"/>
        <end position="208"/>
    </location>
</feature>
<protein>
    <submittedName>
        <fullName evidence="2">Uncharacterized protein</fullName>
    </submittedName>
</protein>
<organism evidence="2 3">
    <name type="scientific">Naganishia liquefaciens</name>
    <dbReference type="NCBI Taxonomy" id="104408"/>
    <lineage>
        <taxon>Eukaryota</taxon>
        <taxon>Fungi</taxon>
        <taxon>Dikarya</taxon>
        <taxon>Basidiomycota</taxon>
        <taxon>Agaricomycotina</taxon>
        <taxon>Tremellomycetes</taxon>
        <taxon>Filobasidiales</taxon>
        <taxon>Filobasidiaceae</taxon>
        <taxon>Naganishia</taxon>
    </lineage>
</organism>
<feature type="compositionally biased region" description="Basic and acidic residues" evidence="1">
    <location>
        <begin position="316"/>
        <end position="330"/>
    </location>
</feature>
<dbReference type="Proteomes" id="UP000620104">
    <property type="component" value="Unassembled WGS sequence"/>
</dbReference>
<feature type="region of interest" description="Disordered" evidence="1">
    <location>
        <begin position="304"/>
        <end position="341"/>
    </location>
</feature>
<dbReference type="EMBL" id="BLZA01000010">
    <property type="protein sequence ID" value="GHJ84982.1"/>
    <property type="molecule type" value="Genomic_DNA"/>
</dbReference>
<feature type="compositionally biased region" description="Polar residues" evidence="1">
    <location>
        <begin position="26"/>
        <end position="35"/>
    </location>
</feature>
<gene>
    <name evidence="2" type="ORF">NliqN6_1384</name>
</gene>
<sequence length="416" mass="45799">MFNLNNMSTPAIIASRRKPPRPPIPQNLSYFSQSDSETDEEAEQESLGFPRLRYSRHGRKVPDLRKAMLSNLSLADLLPRTKGNNANHTVPINSPIPISGYDTTTSVGVLKHDGELSAADKLGSPIRLQTRRQDPLRSPTPTGEAHVPNPLTLSELRQLRSTANTTFHDAKRFGTPPSAQTPLSGVSRPVTPRPARSPMRSETPLQRRKPVPVYLDTAFFRDQTETTPSCAILSDGQSTPPGRFASHVYAYPSASHSLGALKLYDGSPVSPEVRAPLQSSYSTKDSISSSSFFSVSSTVSTEEHCRSSLESVEQGGEVRRNDWRVEDQESPRSFSSPRHRGNQNFVLSVDAPLPCRRTSAAESLGRQLMSACASTPVLINHSQTRITTQSERTSKIGGPDHAARFKLSWGKFRRNF</sequence>
<keyword evidence="3" id="KW-1185">Reference proteome</keyword>
<evidence type="ECO:0000313" key="3">
    <source>
        <dbReference type="Proteomes" id="UP000620104"/>
    </source>
</evidence>
<feature type="region of interest" description="Disordered" evidence="1">
    <location>
        <begin position="127"/>
        <end position="148"/>
    </location>
</feature>
<accession>A0A8H3TPT1</accession>
<name>A0A8H3TPT1_9TREE</name>
<evidence type="ECO:0000313" key="2">
    <source>
        <dbReference type="EMBL" id="GHJ84982.1"/>
    </source>
</evidence>
<feature type="region of interest" description="Disordered" evidence="1">
    <location>
        <begin position="1"/>
        <end position="48"/>
    </location>
</feature>
<proteinExistence type="predicted"/>
<feature type="compositionally biased region" description="Polar residues" evidence="1">
    <location>
        <begin position="331"/>
        <end position="341"/>
    </location>
</feature>
<comment type="caution">
    <text evidence="2">The sequence shown here is derived from an EMBL/GenBank/DDBJ whole genome shotgun (WGS) entry which is preliminary data.</text>
</comment>
<evidence type="ECO:0000256" key="1">
    <source>
        <dbReference type="SAM" id="MobiDB-lite"/>
    </source>
</evidence>
<dbReference type="AlphaFoldDB" id="A0A8H3TPT1"/>